<feature type="domain" description="Ribose-phosphate pyrophosphokinase N-terminal" evidence="10">
    <location>
        <begin position="3"/>
        <end position="119"/>
    </location>
</feature>
<evidence type="ECO:0000256" key="5">
    <source>
        <dbReference type="ARBA" id="ARBA00022741"/>
    </source>
</evidence>
<evidence type="ECO:0000256" key="2">
    <source>
        <dbReference type="ARBA" id="ARBA00022679"/>
    </source>
</evidence>
<dbReference type="InterPro" id="IPR005946">
    <property type="entry name" value="Rib-P_diPkinase"/>
</dbReference>
<dbReference type="PANTHER" id="PTHR10210:SF41">
    <property type="entry name" value="RIBOSE-PHOSPHATE PYROPHOSPHOKINASE 1, CHLOROPLASTIC"/>
    <property type="match status" value="1"/>
</dbReference>
<dbReference type="GO" id="GO:0009156">
    <property type="term" value="P:ribonucleoside monophosphate biosynthetic process"/>
    <property type="evidence" value="ECO:0007669"/>
    <property type="project" value="InterPro"/>
</dbReference>
<keyword evidence="8" id="KW-0460">Magnesium</keyword>
<comment type="catalytic activity">
    <reaction evidence="9">
        <text>D-ribose 5-phosphate + ATP = 5-phospho-alpha-D-ribose 1-diphosphate + AMP + H(+)</text>
        <dbReference type="Rhea" id="RHEA:15609"/>
        <dbReference type="ChEBI" id="CHEBI:15378"/>
        <dbReference type="ChEBI" id="CHEBI:30616"/>
        <dbReference type="ChEBI" id="CHEBI:58017"/>
        <dbReference type="ChEBI" id="CHEBI:78346"/>
        <dbReference type="ChEBI" id="CHEBI:456215"/>
        <dbReference type="EC" id="2.7.6.1"/>
    </reaction>
</comment>
<dbReference type="GO" id="GO:0005524">
    <property type="term" value="F:ATP binding"/>
    <property type="evidence" value="ECO:0007669"/>
    <property type="project" value="UniProtKB-KW"/>
</dbReference>
<dbReference type="GO" id="GO:0005737">
    <property type="term" value="C:cytoplasm"/>
    <property type="evidence" value="ECO:0007669"/>
    <property type="project" value="TreeGrafter"/>
</dbReference>
<dbReference type="Gene3D" id="3.40.50.2020">
    <property type="match status" value="1"/>
</dbReference>
<keyword evidence="3" id="KW-0479">Metal-binding</keyword>
<evidence type="ECO:0000256" key="7">
    <source>
        <dbReference type="ARBA" id="ARBA00022840"/>
    </source>
</evidence>
<organism evidence="11">
    <name type="scientific">marine sediment metagenome</name>
    <dbReference type="NCBI Taxonomy" id="412755"/>
    <lineage>
        <taxon>unclassified sequences</taxon>
        <taxon>metagenomes</taxon>
        <taxon>ecological metagenomes</taxon>
    </lineage>
</organism>
<name>A0A0F9NJA4_9ZZZZ</name>
<dbReference type="EC" id="2.7.6.1" evidence="1"/>
<evidence type="ECO:0000256" key="4">
    <source>
        <dbReference type="ARBA" id="ARBA00022727"/>
    </source>
</evidence>
<proteinExistence type="predicted"/>
<sequence>MLVLFGGGQSIGLARKIAQSLSIPLGTADTTPFPNGERMVRIESDVRNRDVFVVVSTGGSQGNDNLIELLIWGDALRRASAERITAVIPYFGYARQDRKAAGRMPISARLIGDLIEKAGFHRVLTMDLHADQIQGFFSIPLDHLNAGHLMS</sequence>
<dbReference type="PROSITE" id="PS00114">
    <property type="entry name" value="PRPP_SYNTHASE"/>
    <property type="match status" value="1"/>
</dbReference>
<dbReference type="SMART" id="SM01400">
    <property type="entry name" value="Pribosyltran_N"/>
    <property type="match status" value="1"/>
</dbReference>
<reference evidence="11" key="1">
    <citation type="journal article" date="2015" name="Nature">
        <title>Complex archaea that bridge the gap between prokaryotes and eukaryotes.</title>
        <authorList>
            <person name="Spang A."/>
            <person name="Saw J.H."/>
            <person name="Jorgensen S.L."/>
            <person name="Zaremba-Niedzwiedzka K."/>
            <person name="Martijn J."/>
            <person name="Lind A.E."/>
            <person name="van Eijk R."/>
            <person name="Schleper C."/>
            <person name="Guy L."/>
            <person name="Ettema T.J."/>
        </authorList>
    </citation>
    <scope>NUCLEOTIDE SEQUENCE</scope>
</reference>
<dbReference type="AlphaFoldDB" id="A0A0F9NJA4"/>
<protein>
    <recommendedName>
        <fullName evidence="1">ribose-phosphate diphosphokinase</fullName>
        <ecNumber evidence="1">2.7.6.1</ecNumber>
    </recommendedName>
</protein>
<dbReference type="EMBL" id="LAZR01006897">
    <property type="protein sequence ID" value="KKM88915.1"/>
    <property type="molecule type" value="Genomic_DNA"/>
</dbReference>
<dbReference type="Pfam" id="PF13793">
    <property type="entry name" value="Pribosyltran_N"/>
    <property type="match status" value="1"/>
</dbReference>
<dbReference type="GO" id="GO:0006015">
    <property type="term" value="P:5-phosphoribose 1-diphosphate biosynthetic process"/>
    <property type="evidence" value="ECO:0007669"/>
    <property type="project" value="TreeGrafter"/>
</dbReference>
<evidence type="ECO:0000256" key="8">
    <source>
        <dbReference type="ARBA" id="ARBA00022842"/>
    </source>
</evidence>
<comment type="caution">
    <text evidence="11">The sequence shown here is derived from an EMBL/GenBank/DDBJ whole genome shotgun (WGS) entry which is preliminary data.</text>
</comment>
<keyword evidence="6" id="KW-0418">Kinase</keyword>
<keyword evidence="7" id="KW-0067">ATP-binding</keyword>
<evidence type="ECO:0000259" key="10">
    <source>
        <dbReference type="Pfam" id="PF13793"/>
    </source>
</evidence>
<dbReference type="GO" id="GO:0006164">
    <property type="term" value="P:purine nucleotide biosynthetic process"/>
    <property type="evidence" value="ECO:0007669"/>
    <property type="project" value="TreeGrafter"/>
</dbReference>
<accession>A0A0F9NJA4</accession>
<dbReference type="GO" id="GO:0000287">
    <property type="term" value="F:magnesium ion binding"/>
    <property type="evidence" value="ECO:0007669"/>
    <property type="project" value="InterPro"/>
</dbReference>
<feature type="non-terminal residue" evidence="11">
    <location>
        <position position="151"/>
    </location>
</feature>
<dbReference type="InterPro" id="IPR000842">
    <property type="entry name" value="PRib_PP_synth_CS"/>
</dbReference>
<evidence type="ECO:0000256" key="3">
    <source>
        <dbReference type="ARBA" id="ARBA00022723"/>
    </source>
</evidence>
<dbReference type="InterPro" id="IPR029099">
    <property type="entry name" value="Pribosyltran_N"/>
</dbReference>
<keyword evidence="4" id="KW-0545">Nucleotide biosynthesis</keyword>
<dbReference type="PANTHER" id="PTHR10210">
    <property type="entry name" value="RIBOSE-PHOSPHATE DIPHOSPHOKINASE FAMILY MEMBER"/>
    <property type="match status" value="1"/>
</dbReference>
<evidence type="ECO:0000256" key="9">
    <source>
        <dbReference type="ARBA" id="ARBA00049535"/>
    </source>
</evidence>
<dbReference type="GO" id="GO:0002189">
    <property type="term" value="C:ribose phosphate diphosphokinase complex"/>
    <property type="evidence" value="ECO:0007669"/>
    <property type="project" value="TreeGrafter"/>
</dbReference>
<dbReference type="FunFam" id="3.40.50.2020:FF:000007">
    <property type="entry name" value="Ribose-phosphate pyrophosphokinase"/>
    <property type="match status" value="1"/>
</dbReference>
<evidence type="ECO:0000313" key="11">
    <source>
        <dbReference type="EMBL" id="KKM88915.1"/>
    </source>
</evidence>
<dbReference type="NCBIfam" id="TIGR01251">
    <property type="entry name" value="ribP_PPkin"/>
    <property type="match status" value="1"/>
</dbReference>
<gene>
    <name evidence="11" type="ORF">LCGC14_1253990</name>
</gene>
<evidence type="ECO:0000256" key="1">
    <source>
        <dbReference type="ARBA" id="ARBA00013247"/>
    </source>
</evidence>
<evidence type="ECO:0000256" key="6">
    <source>
        <dbReference type="ARBA" id="ARBA00022777"/>
    </source>
</evidence>
<dbReference type="SUPFAM" id="SSF53271">
    <property type="entry name" value="PRTase-like"/>
    <property type="match status" value="1"/>
</dbReference>
<keyword evidence="5" id="KW-0547">Nucleotide-binding</keyword>
<dbReference type="InterPro" id="IPR029057">
    <property type="entry name" value="PRTase-like"/>
</dbReference>
<dbReference type="GO" id="GO:0016301">
    <property type="term" value="F:kinase activity"/>
    <property type="evidence" value="ECO:0007669"/>
    <property type="project" value="UniProtKB-KW"/>
</dbReference>
<keyword evidence="2" id="KW-0808">Transferase</keyword>
<dbReference type="GO" id="GO:0004749">
    <property type="term" value="F:ribose phosphate diphosphokinase activity"/>
    <property type="evidence" value="ECO:0007669"/>
    <property type="project" value="UniProtKB-EC"/>
</dbReference>